<evidence type="ECO:0000256" key="6">
    <source>
        <dbReference type="PIRNR" id="PIRNR002889"/>
    </source>
</evidence>
<evidence type="ECO:0000313" key="9">
    <source>
        <dbReference type="Proteomes" id="UP000542342"/>
    </source>
</evidence>
<keyword evidence="8" id="KW-0969">Cilium</keyword>
<reference evidence="8 9" key="1">
    <citation type="submission" date="2020-07" db="EMBL/GenBank/DDBJ databases">
        <title>Thermogemmata thermophila gen. nov., sp. nov., a novel moderate thermophilic planctomycete from a Kamchatka hot spring.</title>
        <authorList>
            <person name="Elcheninov A.G."/>
            <person name="Podosokorskaya O.A."/>
            <person name="Kovaleva O.L."/>
            <person name="Novikov A."/>
            <person name="Bonch-Osmolovskaya E.A."/>
            <person name="Toshchakov S.V."/>
            <person name="Kublanov I.V."/>
        </authorList>
    </citation>
    <scope>NUCLEOTIDE SEQUENCE [LARGE SCALE GENOMIC DNA]</scope>
    <source>
        <strain evidence="8 9">2918</strain>
    </source>
</reference>
<name>A0A7V8VBM0_9BACT</name>
<keyword evidence="9" id="KW-1185">Reference proteome</keyword>
<comment type="caution">
    <text evidence="8">The sequence shown here is derived from an EMBL/GenBank/DDBJ whole genome shotgun (WGS) entry which is preliminary data.</text>
</comment>
<evidence type="ECO:0000256" key="2">
    <source>
        <dbReference type="ARBA" id="ARBA00009677"/>
    </source>
</evidence>
<comment type="subunit">
    <text evidence="6">The basal body constitutes a major portion of the flagellar organelle and consists of a number of rings mounted on a central rod.</text>
</comment>
<dbReference type="PANTHER" id="PTHR30435:SF12">
    <property type="entry name" value="FLAGELLAR BASAL BODY ROD PROTEIN FLGB"/>
    <property type="match status" value="1"/>
</dbReference>
<dbReference type="PIRSF" id="PIRSF002889">
    <property type="entry name" value="Rod_FlgB"/>
    <property type="match status" value="1"/>
</dbReference>
<dbReference type="Pfam" id="PF00460">
    <property type="entry name" value="Flg_bb_rod"/>
    <property type="match status" value="1"/>
</dbReference>
<evidence type="ECO:0000256" key="5">
    <source>
        <dbReference type="ARBA" id="ARBA00024934"/>
    </source>
</evidence>
<evidence type="ECO:0000256" key="3">
    <source>
        <dbReference type="ARBA" id="ARBA00014376"/>
    </source>
</evidence>
<dbReference type="PANTHER" id="PTHR30435">
    <property type="entry name" value="FLAGELLAR PROTEIN"/>
    <property type="match status" value="1"/>
</dbReference>
<evidence type="ECO:0000259" key="7">
    <source>
        <dbReference type="Pfam" id="PF00460"/>
    </source>
</evidence>
<feature type="domain" description="Flagellar basal body rod protein N-terminal" evidence="7">
    <location>
        <begin position="24"/>
        <end position="38"/>
    </location>
</feature>
<dbReference type="EMBL" id="JACEFB010000001">
    <property type="protein sequence ID" value="MBA2224845.1"/>
    <property type="molecule type" value="Genomic_DNA"/>
</dbReference>
<sequence length="117" mass="12904">MTPAAFGVDLLARVLDGAAFRHQVIAQNVANVNTPGYRRRAVVFEEFLAQALDQPGMDLRRVQPRIVIVDGPMRMDGNTVDIEREMNDLNRNALLYQAAAQVLASRLASLRSAVTGR</sequence>
<dbReference type="AlphaFoldDB" id="A0A7V8VBM0"/>
<dbReference type="GO" id="GO:0030694">
    <property type="term" value="C:bacterial-type flagellum basal body, rod"/>
    <property type="evidence" value="ECO:0007669"/>
    <property type="project" value="InterPro"/>
</dbReference>
<dbReference type="InterPro" id="IPR001444">
    <property type="entry name" value="Flag_bb_rod_N"/>
</dbReference>
<protein>
    <recommendedName>
        <fullName evidence="3 6">Flagellar basal body rod protein FlgB</fullName>
    </recommendedName>
</protein>
<evidence type="ECO:0000313" key="8">
    <source>
        <dbReference type="EMBL" id="MBA2224845.1"/>
    </source>
</evidence>
<accession>A0A7V8VBM0</accession>
<dbReference type="RefSeq" id="WP_194536258.1">
    <property type="nucleotide sequence ID" value="NZ_JACEFB010000001.1"/>
</dbReference>
<dbReference type="GO" id="GO:0071978">
    <property type="term" value="P:bacterial-type flagellum-dependent swarming motility"/>
    <property type="evidence" value="ECO:0007669"/>
    <property type="project" value="TreeGrafter"/>
</dbReference>
<comment type="similarity">
    <text evidence="2 6">Belongs to the flagella basal body rod proteins family.</text>
</comment>
<keyword evidence="8" id="KW-0966">Cell projection</keyword>
<evidence type="ECO:0000256" key="1">
    <source>
        <dbReference type="ARBA" id="ARBA00004117"/>
    </source>
</evidence>
<evidence type="ECO:0000256" key="4">
    <source>
        <dbReference type="ARBA" id="ARBA00023143"/>
    </source>
</evidence>
<organism evidence="8 9">
    <name type="scientific">Thermogemmata fonticola</name>
    <dbReference type="NCBI Taxonomy" id="2755323"/>
    <lineage>
        <taxon>Bacteria</taxon>
        <taxon>Pseudomonadati</taxon>
        <taxon>Planctomycetota</taxon>
        <taxon>Planctomycetia</taxon>
        <taxon>Gemmatales</taxon>
        <taxon>Gemmataceae</taxon>
        <taxon>Thermogemmata</taxon>
    </lineage>
</organism>
<gene>
    <name evidence="8" type="ORF">H0921_01565</name>
</gene>
<comment type="subcellular location">
    <subcellularLocation>
        <location evidence="1 6">Bacterial flagellum basal body</location>
    </subcellularLocation>
</comment>
<dbReference type="InterPro" id="IPR006300">
    <property type="entry name" value="FlgB"/>
</dbReference>
<keyword evidence="8" id="KW-0282">Flagellum</keyword>
<dbReference type="Proteomes" id="UP000542342">
    <property type="component" value="Unassembled WGS sequence"/>
</dbReference>
<proteinExistence type="inferred from homology"/>
<keyword evidence="4 6" id="KW-0975">Bacterial flagellum</keyword>
<comment type="function">
    <text evidence="5 6">Structural component of flagellum, the bacterial motility apparatus. Part of the rod structure of flagellar basal body.</text>
</comment>